<sequence>MSRPVALSPDSPEFKGISALNIIYEAGLDNESRPILVLAACNLPNPDTINYDLILAFILARLDEFVENDYVLIFFSSPALYRPPWMWLLKAYRSLDRKYKKNLKALYVLHLNRTYRIIFDLANKITSPKFARKLHYLSTLQELFGTVKFSSKFVPKQVIDFDTNLPPMPPSKWGSSQQLPVTKVDPTQKSLPSLAFGVTLDNLARLEDSEQQAAYIPKLVKQLIEHLKAHGLEKEGLFRKSPASDELHKVKESLNRGEAVDLTQHDINVSASLLKVFFKELPDALISPQLCSDIGKLSDPEKSSDDDIQRVKDILQKTLNARPKEYGLLRYLFEFLGTVVQHVEKNRMTSHNLAVVFTPNLIRDSGNSTSGSGTPATQQEAMANAALYMKQMNEGMGLVQLLITHHARVFG</sequence>
<dbReference type="CDD" id="cd00170">
    <property type="entry name" value="SEC14"/>
    <property type="match status" value="1"/>
</dbReference>
<evidence type="ECO:0000259" key="2">
    <source>
        <dbReference type="PROSITE" id="PS50238"/>
    </source>
</evidence>
<dbReference type="Gene3D" id="1.10.555.10">
    <property type="entry name" value="Rho GTPase activation protein"/>
    <property type="match status" value="1"/>
</dbReference>
<dbReference type="GO" id="GO:0007264">
    <property type="term" value="P:small GTPase-mediated signal transduction"/>
    <property type="evidence" value="ECO:0007669"/>
    <property type="project" value="TreeGrafter"/>
</dbReference>
<dbReference type="InterPro" id="IPR036865">
    <property type="entry name" value="CRAL-TRIO_dom_sf"/>
</dbReference>
<dbReference type="SUPFAM" id="SSF52087">
    <property type="entry name" value="CRAL/TRIO domain"/>
    <property type="match status" value="1"/>
</dbReference>
<dbReference type="Pfam" id="PF13716">
    <property type="entry name" value="CRAL_TRIO_2"/>
    <property type="match status" value="1"/>
</dbReference>
<keyword evidence="4" id="KW-1185">Reference proteome</keyword>
<comment type="caution">
    <text evidence="3">The sequence shown here is derived from an EMBL/GenBank/DDBJ whole genome shotgun (WGS) entry which is preliminary data.</text>
</comment>
<reference evidence="3" key="1">
    <citation type="journal article" date="2022" name="IScience">
        <title>Evolution of zygomycete secretomes and the origins of terrestrial fungal ecologies.</title>
        <authorList>
            <person name="Chang Y."/>
            <person name="Wang Y."/>
            <person name="Mondo S."/>
            <person name="Ahrendt S."/>
            <person name="Andreopoulos W."/>
            <person name="Barry K."/>
            <person name="Beard J."/>
            <person name="Benny G.L."/>
            <person name="Blankenship S."/>
            <person name="Bonito G."/>
            <person name="Cuomo C."/>
            <person name="Desiro A."/>
            <person name="Gervers K.A."/>
            <person name="Hundley H."/>
            <person name="Kuo A."/>
            <person name="LaButti K."/>
            <person name="Lang B.F."/>
            <person name="Lipzen A."/>
            <person name="O'Donnell K."/>
            <person name="Pangilinan J."/>
            <person name="Reynolds N."/>
            <person name="Sandor L."/>
            <person name="Smith M.E."/>
            <person name="Tsang A."/>
            <person name="Grigoriev I.V."/>
            <person name="Stajich J.E."/>
            <person name="Spatafora J.W."/>
        </authorList>
    </citation>
    <scope>NUCLEOTIDE SEQUENCE</scope>
    <source>
        <strain evidence="3">RSA 2281</strain>
    </source>
</reference>
<dbReference type="InterPro" id="IPR008936">
    <property type="entry name" value="Rho_GTPase_activation_prot"/>
</dbReference>
<evidence type="ECO:0000313" key="4">
    <source>
        <dbReference type="Proteomes" id="UP001209540"/>
    </source>
</evidence>
<evidence type="ECO:0000313" key="3">
    <source>
        <dbReference type="EMBL" id="KAI9277121.1"/>
    </source>
</evidence>
<dbReference type="EMBL" id="JAIXMP010000002">
    <property type="protein sequence ID" value="KAI9277121.1"/>
    <property type="molecule type" value="Genomic_DNA"/>
</dbReference>
<protein>
    <submittedName>
        <fullName evidence="3">Rho GTPase activation protein</fullName>
    </submittedName>
</protein>
<dbReference type="PANTHER" id="PTHR45808:SF2">
    <property type="entry name" value="RHO GTPASE-ACTIVATING PROTEIN 68F"/>
    <property type="match status" value="1"/>
</dbReference>
<dbReference type="InterPro" id="IPR001251">
    <property type="entry name" value="CRAL-TRIO_dom"/>
</dbReference>
<dbReference type="PANTHER" id="PTHR45808">
    <property type="entry name" value="RHO GTPASE-ACTIVATING PROTEIN 68F"/>
    <property type="match status" value="1"/>
</dbReference>
<dbReference type="Gene3D" id="3.40.525.10">
    <property type="entry name" value="CRAL-TRIO lipid binding domain"/>
    <property type="match status" value="1"/>
</dbReference>
<evidence type="ECO:0000259" key="1">
    <source>
        <dbReference type="PROSITE" id="PS50191"/>
    </source>
</evidence>
<feature type="domain" description="Rho-GAP" evidence="2">
    <location>
        <begin position="198"/>
        <end position="410"/>
    </location>
</feature>
<dbReference type="SMART" id="SM00516">
    <property type="entry name" value="SEC14"/>
    <property type="match status" value="1"/>
</dbReference>
<dbReference type="Proteomes" id="UP001209540">
    <property type="component" value="Unassembled WGS sequence"/>
</dbReference>
<dbReference type="GO" id="GO:0005096">
    <property type="term" value="F:GTPase activator activity"/>
    <property type="evidence" value="ECO:0007669"/>
    <property type="project" value="TreeGrafter"/>
</dbReference>
<dbReference type="SUPFAM" id="SSF48350">
    <property type="entry name" value="GTPase activation domain, GAP"/>
    <property type="match status" value="1"/>
</dbReference>
<gene>
    <name evidence="3" type="ORF">BDA99DRAFT_494935</name>
</gene>
<dbReference type="AlphaFoldDB" id="A0AAD5KB05"/>
<proteinExistence type="predicted"/>
<feature type="domain" description="CRAL-TRIO" evidence="1">
    <location>
        <begin position="10"/>
        <end position="180"/>
    </location>
</feature>
<dbReference type="Pfam" id="PF00620">
    <property type="entry name" value="RhoGAP"/>
    <property type="match status" value="1"/>
</dbReference>
<dbReference type="InterPro" id="IPR000198">
    <property type="entry name" value="RhoGAP_dom"/>
</dbReference>
<reference evidence="3" key="2">
    <citation type="submission" date="2023-02" db="EMBL/GenBank/DDBJ databases">
        <authorList>
            <consortium name="DOE Joint Genome Institute"/>
            <person name="Mondo S.J."/>
            <person name="Chang Y."/>
            <person name="Wang Y."/>
            <person name="Ahrendt S."/>
            <person name="Andreopoulos W."/>
            <person name="Barry K."/>
            <person name="Beard J."/>
            <person name="Benny G.L."/>
            <person name="Blankenship S."/>
            <person name="Bonito G."/>
            <person name="Cuomo C."/>
            <person name="Desiro A."/>
            <person name="Gervers K.A."/>
            <person name="Hundley H."/>
            <person name="Kuo A."/>
            <person name="LaButti K."/>
            <person name="Lang B.F."/>
            <person name="Lipzen A."/>
            <person name="O'Donnell K."/>
            <person name="Pangilinan J."/>
            <person name="Reynolds N."/>
            <person name="Sandor L."/>
            <person name="Smith M.W."/>
            <person name="Tsang A."/>
            <person name="Grigoriev I.V."/>
            <person name="Stajich J.E."/>
            <person name="Spatafora J.W."/>
        </authorList>
    </citation>
    <scope>NUCLEOTIDE SEQUENCE</scope>
    <source>
        <strain evidence="3">RSA 2281</strain>
    </source>
</reference>
<dbReference type="SMART" id="SM00324">
    <property type="entry name" value="RhoGAP"/>
    <property type="match status" value="1"/>
</dbReference>
<accession>A0AAD5KB05</accession>
<dbReference type="GO" id="GO:0005737">
    <property type="term" value="C:cytoplasm"/>
    <property type="evidence" value="ECO:0007669"/>
    <property type="project" value="TreeGrafter"/>
</dbReference>
<dbReference type="PROSITE" id="PS50238">
    <property type="entry name" value="RHOGAP"/>
    <property type="match status" value="1"/>
</dbReference>
<name>A0AAD5KB05_9FUNG</name>
<dbReference type="PROSITE" id="PS50191">
    <property type="entry name" value="CRAL_TRIO"/>
    <property type="match status" value="1"/>
</dbReference>
<organism evidence="3 4">
    <name type="scientific">Phascolomyces articulosus</name>
    <dbReference type="NCBI Taxonomy" id="60185"/>
    <lineage>
        <taxon>Eukaryota</taxon>
        <taxon>Fungi</taxon>
        <taxon>Fungi incertae sedis</taxon>
        <taxon>Mucoromycota</taxon>
        <taxon>Mucoromycotina</taxon>
        <taxon>Mucoromycetes</taxon>
        <taxon>Mucorales</taxon>
        <taxon>Lichtheimiaceae</taxon>
        <taxon>Phascolomyces</taxon>
    </lineage>
</organism>